<name>A0AAE0BKL2_9CHLO</name>
<keyword evidence="5" id="KW-1185">Reference proteome</keyword>
<gene>
    <name evidence="4" type="ORF">CYMTET_52242</name>
</gene>
<organism evidence="4 5">
    <name type="scientific">Cymbomonas tetramitiformis</name>
    <dbReference type="NCBI Taxonomy" id="36881"/>
    <lineage>
        <taxon>Eukaryota</taxon>
        <taxon>Viridiplantae</taxon>
        <taxon>Chlorophyta</taxon>
        <taxon>Pyramimonadophyceae</taxon>
        <taxon>Pyramimonadales</taxon>
        <taxon>Pyramimonadaceae</taxon>
        <taxon>Cymbomonas</taxon>
    </lineage>
</organism>
<feature type="region of interest" description="Disordered" evidence="1">
    <location>
        <begin position="646"/>
        <end position="714"/>
    </location>
</feature>
<proteinExistence type="predicted"/>
<feature type="domain" description="SMODS and SLOG-associating 2TM effector" evidence="3">
    <location>
        <begin position="488"/>
        <end position="603"/>
    </location>
</feature>
<dbReference type="AlphaFoldDB" id="A0AAE0BKL2"/>
<sequence length="737" mass="81953">MLEAKELIIQRERSLNETGQTTIHEFSDIAMLRQVLEKLIHQHQNLGVQSRVEGVRTPQYIYRAMATYVDDFESDAEGKVKRLAEEMVEFYQAFSKARFERSEWIDRSRLKCLAEEFATAESLSVVRERLKTVSVVLQLEGHRKSLLHIEQALQGATIRRVVKSPDGLYNFMEYLYLCDSVTEAQLGGIKSQIQNALLGIMQLMERGGLPLSYHQNTLGMPPWIPAVSNRWLELLLHKRVSAGNISDVKEISRKLLHIAKLDSLPDKNTWESLVVIRDCWNKVDHFSRTATHCKHATKAAFLLVVVLTAVTSIIVVVNLNIGTDSDDYMLSLFITVISIVISVVASLTAYFDPSSRWTQLRGAALAIESEIWKFRTRSCEYATSSKQMDVRAAEHQLRTFAEDVAEQVLRSTSIMQSTFFANIVLPEDCPANPQWYRHGQFVDSRNADGGHPHLKASSTAGTPEMVRPAVHNDLLFDDHQSPLKPSEYVRFRILSQCRFYQLRLPTYHRNRSISQTVIVALALTGSLFSILSILVWTAVVMAFVSALTAWVEFNGVSSKMLRYSSAVHQLSQLLLWWESLTDVDKAHRRNVDHLVGTSEMIFATVSPHVAPLDLVVLRELGENRPFTYVALALRIAKIYRDESPLARLSAPSPPASGGAGRGGGKGGGGGGGGDKPPVGSVHALGGRQKLIPPVGEWKPALEPPPPAGAAPDDAAAMTRSAFPLAKFFPTTGAPWTL</sequence>
<dbReference type="Proteomes" id="UP001190700">
    <property type="component" value="Unassembled WGS sequence"/>
</dbReference>
<feature type="transmembrane region" description="Helical" evidence="2">
    <location>
        <begin position="300"/>
        <end position="322"/>
    </location>
</feature>
<reference evidence="4 5" key="1">
    <citation type="journal article" date="2015" name="Genome Biol. Evol.">
        <title>Comparative Genomics of a Bacterivorous Green Alga Reveals Evolutionary Causalities and Consequences of Phago-Mixotrophic Mode of Nutrition.</title>
        <authorList>
            <person name="Burns J.A."/>
            <person name="Paasch A."/>
            <person name="Narechania A."/>
            <person name="Kim E."/>
        </authorList>
    </citation>
    <scope>NUCLEOTIDE SEQUENCE [LARGE SCALE GENOMIC DNA]</scope>
    <source>
        <strain evidence="4 5">PLY_AMNH</strain>
    </source>
</reference>
<keyword evidence="2" id="KW-0812">Transmembrane</keyword>
<evidence type="ECO:0000259" key="3">
    <source>
        <dbReference type="Pfam" id="PF18181"/>
    </source>
</evidence>
<feature type="transmembrane region" description="Helical" evidence="2">
    <location>
        <begin position="517"/>
        <end position="550"/>
    </location>
</feature>
<keyword evidence="2" id="KW-1133">Transmembrane helix</keyword>
<keyword evidence="2" id="KW-0472">Membrane</keyword>
<dbReference type="InterPro" id="IPR025325">
    <property type="entry name" value="DUF4231"/>
</dbReference>
<dbReference type="InterPro" id="IPR040884">
    <property type="entry name" value="SLATT_1"/>
</dbReference>
<comment type="caution">
    <text evidence="4">The sequence shown here is derived from an EMBL/GenBank/DDBJ whole genome shotgun (WGS) entry which is preliminary data.</text>
</comment>
<evidence type="ECO:0000256" key="2">
    <source>
        <dbReference type="SAM" id="Phobius"/>
    </source>
</evidence>
<dbReference type="EMBL" id="LGRX02034482">
    <property type="protein sequence ID" value="KAK3237705.1"/>
    <property type="molecule type" value="Genomic_DNA"/>
</dbReference>
<protein>
    <recommendedName>
        <fullName evidence="3">SMODS and SLOG-associating 2TM effector domain-containing protein</fullName>
    </recommendedName>
</protein>
<evidence type="ECO:0000313" key="4">
    <source>
        <dbReference type="EMBL" id="KAK3237705.1"/>
    </source>
</evidence>
<feature type="transmembrane region" description="Helical" evidence="2">
    <location>
        <begin position="328"/>
        <end position="351"/>
    </location>
</feature>
<feature type="compositionally biased region" description="Gly residues" evidence="1">
    <location>
        <begin position="657"/>
        <end position="674"/>
    </location>
</feature>
<dbReference type="Pfam" id="PF18181">
    <property type="entry name" value="SLATT_1"/>
    <property type="match status" value="1"/>
</dbReference>
<evidence type="ECO:0000256" key="1">
    <source>
        <dbReference type="SAM" id="MobiDB-lite"/>
    </source>
</evidence>
<accession>A0AAE0BKL2</accession>
<dbReference type="Pfam" id="PF14015">
    <property type="entry name" value="DUF4231"/>
    <property type="match status" value="1"/>
</dbReference>
<dbReference type="NCBIfam" id="NF033634">
    <property type="entry name" value="SLATT_1"/>
    <property type="match status" value="2"/>
</dbReference>
<evidence type="ECO:0000313" key="5">
    <source>
        <dbReference type="Proteomes" id="UP001190700"/>
    </source>
</evidence>